<gene>
    <name evidence="2" type="ORF">RFI_15507</name>
</gene>
<accession>X6N8R3</accession>
<keyword evidence="3" id="KW-1185">Reference proteome</keyword>
<feature type="region of interest" description="Disordered" evidence="1">
    <location>
        <begin position="167"/>
        <end position="187"/>
    </location>
</feature>
<evidence type="ECO:0000313" key="3">
    <source>
        <dbReference type="Proteomes" id="UP000023152"/>
    </source>
</evidence>
<comment type="caution">
    <text evidence="2">The sequence shown here is derived from an EMBL/GenBank/DDBJ whole genome shotgun (WGS) entry which is preliminary data.</text>
</comment>
<proteinExistence type="predicted"/>
<dbReference type="AlphaFoldDB" id="X6N8R3"/>
<evidence type="ECO:0000313" key="2">
    <source>
        <dbReference type="EMBL" id="ETO21697.1"/>
    </source>
</evidence>
<sequence>TENVEVHTPVAFLSRFEKFYLEPTILENLHQRLVKMVRQKFSDHPQAKFTNLFVGFVDRYTFVSLLINSKLHPKEIDETKITKEIDHCYQTLLKNTSLPYMLQDVDRRRNFTAYADILDILEREGADDKCPLKLVKIGTHDFPLVANKVIERNGRCYTITTNDLHSDVSQSNTKEEDHKYSNEEKERENKVTIVSRDVSNFIYETDFFNFICGFFAQEVPHVGHYVWRSDVTHR</sequence>
<dbReference type="EMBL" id="ASPP01011390">
    <property type="protein sequence ID" value="ETO21697.1"/>
    <property type="molecule type" value="Genomic_DNA"/>
</dbReference>
<protein>
    <submittedName>
        <fullName evidence="2">Uncharacterized protein</fullName>
    </submittedName>
</protein>
<reference evidence="2 3" key="1">
    <citation type="journal article" date="2013" name="Curr. Biol.">
        <title>The Genome of the Foraminiferan Reticulomyxa filosa.</title>
        <authorList>
            <person name="Glockner G."/>
            <person name="Hulsmann N."/>
            <person name="Schleicher M."/>
            <person name="Noegel A.A."/>
            <person name="Eichinger L."/>
            <person name="Gallinger C."/>
            <person name="Pawlowski J."/>
            <person name="Sierra R."/>
            <person name="Euteneuer U."/>
            <person name="Pillet L."/>
            <person name="Moustafa A."/>
            <person name="Platzer M."/>
            <person name="Groth M."/>
            <person name="Szafranski K."/>
            <person name="Schliwa M."/>
        </authorList>
    </citation>
    <scope>NUCLEOTIDE SEQUENCE [LARGE SCALE GENOMIC DNA]</scope>
</reference>
<feature type="non-terminal residue" evidence="2">
    <location>
        <position position="1"/>
    </location>
</feature>
<name>X6N8R3_RETFI</name>
<feature type="compositionally biased region" description="Basic and acidic residues" evidence="1">
    <location>
        <begin position="173"/>
        <end position="187"/>
    </location>
</feature>
<evidence type="ECO:0000256" key="1">
    <source>
        <dbReference type="SAM" id="MobiDB-lite"/>
    </source>
</evidence>
<dbReference type="Proteomes" id="UP000023152">
    <property type="component" value="Unassembled WGS sequence"/>
</dbReference>
<organism evidence="2 3">
    <name type="scientific">Reticulomyxa filosa</name>
    <dbReference type="NCBI Taxonomy" id="46433"/>
    <lineage>
        <taxon>Eukaryota</taxon>
        <taxon>Sar</taxon>
        <taxon>Rhizaria</taxon>
        <taxon>Retaria</taxon>
        <taxon>Foraminifera</taxon>
        <taxon>Monothalamids</taxon>
        <taxon>Reticulomyxidae</taxon>
        <taxon>Reticulomyxa</taxon>
    </lineage>
</organism>